<keyword evidence="5 6" id="KW-0326">Glycosidase</keyword>
<dbReference type="Proteomes" id="UP000029500">
    <property type="component" value="Chromosome"/>
</dbReference>
<gene>
    <name evidence="10" type="ORF">PGRAT_23715</name>
</gene>
<evidence type="ECO:0000313" key="10">
    <source>
        <dbReference type="EMBL" id="AIQ70314.1"/>
    </source>
</evidence>
<dbReference type="Pfam" id="PF16874">
    <property type="entry name" value="Glyco_hydro_36C"/>
    <property type="match status" value="1"/>
</dbReference>
<feature type="active site" description="Proton donor" evidence="7">
    <location>
        <position position="548"/>
    </location>
</feature>
<dbReference type="SUPFAM" id="SSF51445">
    <property type="entry name" value="(Trans)glycosidases"/>
    <property type="match status" value="1"/>
</dbReference>
<organism evidence="10 11">
    <name type="scientific">Paenibacillus graminis</name>
    <dbReference type="NCBI Taxonomy" id="189425"/>
    <lineage>
        <taxon>Bacteria</taxon>
        <taxon>Bacillati</taxon>
        <taxon>Bacillota</taxon>
        <taxon>Bacilli</taxon>
        <taxon>Bacillales</taxon>
        <taxon>Paenibacillaceae</taxon>
        <taxon>Paenibacillus</taxon>
    </lineage>
</organism>
<dbReference type="Gene3D" id="3.20.20.70">
    <property type="entry name" value="Aldolase class I"/>
    <property type="match status" value="1"/>
</dbReference>
<comment type="catalytic activity">
    <reaction evidence="1 6">
        <text>Hydrolysis of terminal, non-reducing alpha-D-galactose residues in alpha-D-galactosides, including galactose oligosaccharides, galactomannans and galactolipids.</text>
        <dbReference type="EC" id="3.2.1.22"/>
    </reaction>
</comment>
<evidence type="ECO:0000256" key="7">
    <source>
        <dbReference type="PIRSR" id="PIRSR005536-1"/>
    </source>
</evidence>
<evidence type="ECO:0000313" key="11">
    <source>
        <dbReference type="Proteomes" id="UP000029500"/>
    </source>
</evidence>
<evidence type="ECO:0000256" key="1">
    <source>
        <dbReference type="ARBA" id="ARBA00001255"/>
    </source>
</evidence>
<dbReference type="EMBL" id="CP009287">
    <property type="protein sequence ID" value="AIQ70314.1"/>
    <property type="molecule type" value="Genomic_DNA"/>
</dbReference>
<evidence type="ECO:0000256" key="2">
    <source>
        <dbReference type="ARBA" id="ARBA00006202"/>
    </source>
</evidence>
<dbReference type="PANTHER" id="PTHR43053">
    <property type="entry name" value="GLYCOSIDASE FAMILY 31"/>
    <property type="match status" value="1"/>
</dbReference>
<accession>A0A089NMN7</accession>
<evidence type="ECO:0000256" key="3">
    <source>
        <dbReference type="ARBA" id="ARBA00012755"/>
    </source>
</evidence>
<feature type="domain" description="Glycosyl hydrolase family 36 N-terminal" evidence="9">
    <location>
        <begin position="29"/>
        <end position="284"/>
    </location>
</feature>
<sequence length="731" mass="82442">MSIHFDEKSRVFHLQTPGSSYCIQIVRDGYLGHLYWGRRIASYRDSVPFDFIDRGFSPNPDPADRKFSLDNLPQEYPGYGNGDFGIPAYQVAQSTGSEICDFRYQTHRIFAGKPKLPGLPATYIEGEQEADTLELVLEDALTGLRATLIYTVFNKYDAMARSVRFDHTGSDNLTLLRAFSASIDFRDDEYDMLTFYGAHTNERNIARRPLMPGIQSAESRRGASSPQQNPFLALLRPGADEDNGEVYALSLVYSGNFIAQAEVQQYGTTRVSIGINPFGFSWKLTPGESFQTPETIMVYSAQGLGGMSRIFNSLYRTRLSRGKFRDAERPILINNWEATYFDFNADKIEAIAREGKELGMELFVLDDGWFGKRDNDLSSLGDWTVDHRKLPEGLDNLARRITGMGMQFGLWFEPEMVSPDSELYRRHPDWCLHVADRPRTVGRNQLVLDLSRQDVCDYIVGALSDILSSAPITYVKWDMNRHLTEIGSALLPPERQRETGHRYILGLYSVLDQLTSAFPDVLFESCSSGGGRYDPGMLYYMPQTWASDNTDAISRLKIQYGNSMVYPTVSMGAHVSGVPNHQVNRITPLDTRGHVAMSGNFGYELDLTTMSPEEKLTVKSQVALYKDIRPLIQFGEFYRISSPFEGNDAAWSFVSDDKSEAILAFFRVLSQPGEGVPILKCKGLNPDYLYRHHETGKVYGGDELMFAGLTLPRINGDFISLFWRFSKTGAQ</sequence>
<name>A0A089NMN7_9BACL</name>
<dbReference type="GO" id="GO:0016052">
    <property type="term" value="P:carbohydrate catabolic process"/>
    <property type="evidence" value="ECO:0007669"/>
    <property type="project" value="InterPro"/>
</dbReference>
<dbReference type="AlphaFoldDB" id="A0A089NMN7"/>
<reference evidence="10 11" key="1">
    <citation type="submission" date="2014-08" db="EMBL/GenBank/DDBJ databases">
        <title>Comparative genomics of the Paenibacillus odorifer group.</title>
        <authorList>
            <person name="den Bakker H.C."/>
            <person name="Tsai Y.-C."/>
            <person name="Martin N."/>
            <person name="Korlach J."/>
            <person name="Wiedmann M."/>
        </authorList>
    </citation>
    <scope>NUCLEOTIDE SEQUENCE [LARGE SCALE GENOMIC DNA]</scope>
    <source>
        <strain evidence="10 11">DSM 15220</strain>
    </source>
</reference>
<dbReference type="FunFam" id="3.20.20.70:FF:000118">
    <property type="entry name" value="Alpha-galactosidase"/>
    <property type="match status" value="1"/>
</dbReference>
<dbReference type="PIRSF" id="PIRSF005536">
    <property type="entry name" value="Agal"/>
    <property type="match status" value="1"/>
</dbReference>
<keyword evidence="4 6" id="KW-0378">Hydrolase</keyword>
<dbReference type="RefSeq" id="WP_025705916.1">
    <property type="nucleotide sequence ID" value="NZ_CP009287.1"/>
</dbReference>
<dbReference type="Pfam" id="PF16875">
    <property type="entry name" value="Glyco_hydro_36N"/>
    <property type="match status" value="1"/>
</dbReference>
<dbReference type="OrthoDB" id="9758822at2"/>
<dbReference type="InterPro" id="IPR038417">
    <property type="entry name" value="Alpga-gal_N_sf"/>
</dbReference>
<dbReference type="HOGENOM" id="CLU_009640_2_1_9"/>
<evidence type="ECO:0000256" key="4">
    <source>
        <dbReference type="ARBA" id="ARBA00022801"/>
    </source>
</evidence>
<dbReference type="PROSITE" id="PS00512">
    <property type="entry name" value="ALPHA_GALACTOSIDASE"/>
    <property type="match status" value="1"/>
</dbReference>
<comment type="similarity">
    <text evidence="2">Belongs to the glycosyl hydrolase 36 family.</text>
</comment>
<dbReference type="InterPro" id="IPR013785">
    <property type="entry name" value="Aldolase_TIM"/>
</dbReference>
<dbReference type="InterPro" id="IPR013780">
    <property type="entry name" value="Glyco_hydro_b"/>
</dbReference>
<dbReference type="Pfam" id="PF02065">
    <property type="entry name" value="Melibiase"/>
    <property type="match status" value="1"/>
</dbReference>
<dbReference type="Gene3D" id="2.70.98.60">
    <property type="entry name" value="alpha-galactosidase from lactobacil brevis"/>
    <property type="match status" value="1"/>
</dbReference>
<dbReference type="GO" id="GO:0004557">
    <property type="term" value="F:alpha-galactosidase activity"/>
    <property type="evidence" value="ECO:0007669"/>
    <property type="project" value="UniProtKB-UniRule"/>
</dbReference>
<evidence type="ECO:0000256" key="5">
    <source>
        <dbReference type="ARBA" id="ARBA00023295"/>
    </source>
</evidence>
<dbReference type="InterPro" id="IPR031705">
    <property type="entry name" value="Glyco_hydro_36_C"/>
</dbReference>
<feature type="active site" description="Nucleophile" evidence="7">
    <location>
        <position position="478"/>
    </location>
</feature>
<dbReference type="PANTHER" id="PTHR43053:SF3">
    <property type="entry name" value="ALPHA-GALACTOSIDASE C-RELATED"/>
    <property type="match status" value="1"/>
</dbReference>
<protein>
    <recommendedName>
        <fullName evidence="3 6">Alpha-galactosidase</fullName>
        <ecNumber evidence="3 6">3.2.1.22</ecNumber>
    </recommendedName>
</protein>
<keyword evidence="11" id="KW-1185">Reference proteome</keyword>
<dbReference type="InterPro" id="IPR050985">
    <property type="entry name" value="Alpha-glycosidase_related"/>
</dbReference>
<dbReference type="STRING" id="189425.PGRAT_23715"/>
<dbReference type="InterPro" id="IPR017853">
    <property type="entry name" value="GH"/>
</dbReference>
<dbReference type="InterPro" id="IPR031704">
    <property type="entry name" value="Glyco_hydro_36_N"/>
</dbReference>
<dbReference type="InterPro" id="IPR000111">
    <property type="entry name" value="Glyco_hydro_27/36_CS"/>
</dbReference>
<evidence type="ECO:0000259" key="8">
    <source>
        <dbReference type="Pfam" id="PF16874"/>
    </source>
</evidence>
<dbReference type="EC" id="3.2.1.22" evidence="3 6"/>
<evidence type="ECO:0000259" key="9">
    <source>
        <dbReference type="Pfam" id="PF16875"/>
    </source>
</evidence>
<dbReference type="Gene3D" id="2.60.40.1180">
    <property type="entry name" value="Golgi alpha-mannosidase II"/>
    <property type="match status" value="1"/>
</dbReference>
<dbReference type="eggNOG" id="COG3345">
    <property type="taxonomic scope" value="Bacteria"/>
</dbReference>
<feature type="domain" description="Glycosyl hydrolase family 36 C-terminal" evidence="8">
    <location>
        <begin position="649"/>
        <end position="725"/>
    </location>
</feature>
<dbReference type="KEGG" id="pgm:PGRAT_23715"/>
<proteinExistence type="inferred from homology"/>
<dbReference type="PRINTS" id="PR00743">
    <property type="entry name" value="GLHYDRLASE36"/>
</dbReference>
<evidence type="ECO:0000256" key="6">
    <source>
        <dbReference type="PIRNR" id="PIRNR005536"/>
    </source>
</evidence>
<dbReference type="CDD" id="cd14791">
    <property type="entry name" value="GH36"/>
    <property type="match status" value="1"/>
</dbReference>
<dbReference type="InterPro" id="IPR002252">
    <property type="entry name" value="Glyco_hydro_36"/>
</dbReference>